<dbReference type="InterPro" id="IPR018392">
    <property type="entry name" value="LysM"/>
</dbReference>
<dbReference type="Proteomes" id="UP000575241">
    <property type="component" value="Unassembled WGS sequence"/>
</dbReference>
<name>A0A7W7K223_9SPHN</name>
<comment type="caution">
    <text evidence="5">The sequence shown here is derived from an EMBL/GenBank/DDBJ whole genome shotgun (WGS) entry which is preliminary data.</text>
</comment>
<reference evidence="5 6" key="1">
    <citation type="submission" date="2020-08" db="EMBL/GenBank/DDBJ databases">
        <title>Functional genomics of gut bacteria from endangered species of beetles.</title>
        <authorList>
            <person name="Carlos-Shanley C."/>
        </authorList>
    </citation>
    <scope>NUCLEOTIDE SEQUENCE [LARGE SCALE GENOMIC DNA]</scope>
    <source>
        <strain evidence="5 6">S00224</strain>
    </source>
</reference>
<keyword evidence="5" id="KW-0378">Hydrolase</keyword>
<dbReference type="Pfam" id="PF01476">
    <property type="entry name" value="LysM"/>
    <property type="match status" value="2"/>
</dbReference>
<dbReference type="CDD" id="cd12797">
    <property type="entry name" value="M23_peptidase"/>
    <property type="match status" value="1"/>
</dbReference>
<sequence>MAVKRMAPVALLLLAACIPQRGTAYEEPGYRPAPPSRQDRYPQPQQERWERPALGNEQDVRRLPAPPPAWQARKVQADSRVISGRTYTVQPGDSLRSISGKTGAGSEAIARANNIPSPFVIRVGQKLVIPGGRYHLVRDGETGIAIAVAYGVAWSRIIAVNDLEEPYILRTGQRLLIPDDAIPPSGRPETIEQRAARFHLDLGVDDIVTGGQPAIAEKAKPAAPTASSARILSPTTPVAAPARLAGGFQWPLKGNVVKRFGPGASGERNDGIKIATPLDTPVLASADGVVAYVGSDIPALGGLVILRHGDGWTTVYGHAGQLLVQRGQAVKKGQMIALSGNSGFADRPELHFEIRQGRTPVDPLPRLPAR</sequence>
<keyword evidence="6" id="KW-1185">Reference proteome</keyword>
<dbReference type="Pfam" id="PF01551">
    <property type="entry name" value="Peptidase_M23"/>
    <property type="match status" value="1"/>
</dbReference>
<evidence type="ECO:0000313" key="5">
    <source>
        <dbReference type="EMBL" id="MBB4839271.1"/>
    </source>
</evidence>
<gene>
    <name evidence="5" type="ORF">HNP52_002340</name>
</gene>
<dbReference type="PROSITE" id="PS51257">
    <property type="entry name" value="PROKAR_LIPOPROTEIN"/>
    <property type="match status" value="1"/>
</dbReference>
<dbReference type="EMBL" id="JACHLN010000002">
    <property type="protein sequence ID" value="MBB4839271.1"/>
    <property type="molecule type" value="Genomic_DNA"/>
</dbReference>
<evidence type="ECO:0000256" key="2">
    <source>
        <dbReference type="SAM" id="MobiDB-lite"/>
    </source>
</evidence>
<dbReference type="InterPro" id="IPR016047">
    <property type="entry name" value="M23ase_b-sheet_dom"/>
</dbReference>
<protein>
    <submittedName>
        <fullName evidence="5">Murein DD-endopeptidase MepM/ murein hydrolase activator NlpD</fullName>
    </submittedName>
</protein>
<evidence type="ECO:0000259" key="4">
    <source>
        <dbReference type="PROSITE" id="PS51782"/>
    </source>
</evidence>
<dbReference type="SUPFAM" id="SSF54106">
    <property type="entry name" value="LysM domain"/>
    <property type="match status" value="1"/>
</dbReference>
<organism evidence="5 6">
    <name type="scientific">Sphingomonas kyeonggiensis</name>
    <dbReference type="NCBI Taxonomy" id="1268553"/>
    <lineage>
        <taxon>Bacteria</taxon>
        <taxon>Pseudomonadati</taxon>
        <taxon>Pseudomonadota</taxon>
        <taxon>Alphaproteobacteria</taxon>
        <taxon>Sphingomonadales</taxon>
        <taxon>Sphingomonadaceae</taxon>
        <taxon>Sphingomonas</taxon>
    </lineage>
</organism>
<dbReference type="InterPro" id="IPR011055">
    <property type="entry name" value="Dup_hybrid_motif"/>
</dbReference>
<proteinExistence type="inferred from homology"/>
<feature type="signal peptide" evidence="3">
    <location>
        <begin position="1"/>
        <end position="24"/>
    </location>
</feature>
<dbReference type="SMART" id="SM00257">
    <property type="entry name" value="LysM"/>
    <property type="match status" value="2"/>
</dbReference>
<dbReference type="SUPFAM" id="SSF51261">
    <property type="entry name" value="Duplicated hybrid motif"/>
    <property type="match status" value="1"/>
</dbReference>
<feature type="chain" id="PRO_5031261701" evidence="3">
    <location>
        <begin position="25"/>
        <end position="370"/>
    </location>
</feature>
<dbReference type="InterPro" id="IPR036779">
    <property type="entry name" value="LysM_dom_sf"/>
</dbReference>
<dbReference type="Gene3D" id="2.70.70.10">
    <property type="entry name" value="Glucose Permease (Domain IIA)"/>
    <property type="match status" value="1"/>
</dbReference>
<evidence type="ECO:0000256" key="1">
    <source>
        <dbReference type="ARBA" id="ARBA00038420"/>
    </source>
</evidence>
<dbReference type="CDD" id="cd00118">
    <property type="entry name" value="LysM"/>
    <property type="match status" value="2"/>
</dbReference>
<dbReference type="InterPro" id="IPR050570">
    <property type="entry name" value="Cell_wall_metabolism_enzyme"/>
</dbReference>
<dbReference type="AlphaFoldDB" id="A0A7W7K223"/>
<dbReference type="PANTHER" id="PTHR21666">
    <property type="entry name" value="PEPTIDASE-RELATED"/>
    <property type="match status" value="1"/>
</dbReference>
<feature type="region of interest" description="Disordered" evidence="2">
    <location>
        <begin position="26"/>
        <end position="69"/>
    </location>
</feature>
<evidence type="ECO:0000313" key="6">
    <source>
        <dbReference type="Proteomes" id="UP000575241"/>
    </source>
</evidence>
<evidence type="ECO:0000256" key="3">
    <source>
        <dbReference type="SAM" id="SignalP"/>
    </source>
</evidence>
<dbReference type="Gene3D" id="3.10.350.10">
    <property type="entry name" value="LysM domain"/>
    <property type="match status" value="2"/>
</dbReference>
<feature type="domain" description="LysM" evidence="4">
    <location>
        <begin position="133"/>
        <end position="177"/>
    </location>
</feature>
<keyword evidence="3" id="KW-0732">Signal</keyword>
<dbReference type="PROSITE" id="PS51782">
    <property type="entry name" value="LYSM"/>
    <property type="match status" value="2"/>
</dbReference>
<comment type="similarity">
    <text evidence="1">Belongs to the E.coli NlpD/Haemophilus LppB family.</text>
</comment>
<dbReference type="PANTHER" id="PTHR21666:SF263">
    <property type="entry name" value="MUREIN HYDROLASE ACTIVATOR NLPD"/>
    <property type="match status" value="1"/>
</dbReference>
<accession>A0A7W7K223</accession>
<feature type="domain" description="LysM" evidence="4">
    <location>
        <begin position="85"/>
        <end position="129"/>
    </location>
</feature>
<dbReference type="RefSeq" id="WP_260396058.1">
    <property type="nucleotide sequence ID" value="NZ_JACHLN010000002.1"/>
</dbReference>
<dbReference type="GO" id="GO:0004222">
    <property type="term" value="F:metalloendopeptidase activity"/>
    <property type="evidence" value="ECO:0007669"/>
    <property type="project" value="TreeGrafter"/>
</dbReference>